<reference evidence="1" key="1">
    <citation type="submission" date="2018-02" db="EMBL/GenBank/DDBJ databases">
        <title>Rhizophora mucronata_Transcriptome.</title>
        <authorList>
            <person name="Meera S.P."/>
            <person name="Sreeshan A."/>
            <person name="Augustine A."/>
        </authorList>
    </citation>
    <scope>NUCLEOTIDE SEQUENCE</scope>
    <source>
        <tissue evidence="1">Leaf</tissue>
    </source>
</reference>
<name>A0A2P2PIZ7_RHIMU</name>
<accession>A0A2P2PIZ7</accession>
<protein>
    <submittedName>
        <fullName evidence="1">Uncharacterized protein</fullName>
    </submittedName>
</protein>
<sequence>MRSALPGLKARFQSAPAAVSWTSATSEHANAMRGGTPPS</sequence>
<dbReference type="AlphaFoldDB" id="A0A2P2PIZ7"/>
<organism evidence="1">
    <name type="scientific">Rhizophora mucronata</name>
    <name type="common">Asiatic mangrove</name>
    <dbReference type="NCBI Taxonomy" id="61149"/>
    <lineage>
        <taxon>Eukaryota</taxon>
        <taxon>Viridiplantae</taxon>
        <taxon>Streptophyta</taxon>
        <taxon>Embryophyta</taxon>
        <taxon>Tracheophyta</taxon>
        <taxon>Spermatophyta</taxon>
        <taxon>Magnoliopsida</taxon>
        <taxon>eudicotyledons</taxon>
        <taxon>Gunneridae</taxon>
        <taxon>Pentapetalae</taxon>
        <taxon>rosids</taxon>
        <taxon>fabids</taxon>
        <taxon>Malpighiales</taxon>
        <taxon>Rhizophoraceae</taxon>
        <taxon>Rhizophora</taxon>
    </lineage>
</organism>
<dbReference type="EMBL" id="GGEC01074168">
    <property type="protein sequence ID" value="MBX54652.1"/>
    <property type="molecule type" value="Transcribed_RNA"/>
</dbReference>
<proteinExistence type="predicted"/>
<evidence type="ECO:0000313" key="1">
    <source>
        <dbReference type="EMBL" id="MBX54652.1"/>
    </source>
</evidence>